<dbReference type="RefSeq" id="WP_344832615.1">
    <property type="nucleotide sequence ID" value="NZ_BAAAUV010000013.1"/>
</dbReference>
<keyword evidence="3" id="KW-0804">Transcription</keyword>
<proteinExistence type="predicted"/>
<evidence type="ECO:0000313" key="6">
    <source>
        <dbReference type="EMBL" id="GAA3223510.1"/>
    </source>
</evidence>
<evidence type="ECO:0000256" key="4">
    <source>
        <dbReference type="PROSITE-ProRule" id="PRU00335"/>
    </source>
</evidence>
<comment type="caution">
    <text evidence="6">The sequence shown here is derived from an EMBL/GenBank/DDBJ whole genome shotgun (WGS) entry which is preliminary data.</text>
</comment>
<dbReference type="PANTHER" id="PTHR30055:SF148">
    <property type="entry name" value="TETR-FAMILY TRANSCRIPTIONAL REGULATOR"/>
    <property type="match status" value="1"/>
</dbReference>
<feature type="DNA-binding region" description="H-T-H motif" evidence="4">
    <location>
        <begin position="38"/>
        <end position="57"/>
    </location>
</feature>
<dbReference type="InterPro" id="IPR009057">
    <property type="entry name" value="Homeodomain-like_sf"/>
</dbReference>
<evidence type="ECO:0000259" key="5">
    <source>
        <dbReference type="PROSITE" id="PS50977"/>
    </source>
</evidence>
<dbReference type="PROSITE" id="PS50977">
    <property type="entry name" value="HTH_TETR_2"/>
    <property type="match status" value="1"/>
</dbReference>
<dbReference type="InterPro" id="IPR036271">
    <property type="entry name" value="Tet_transcr_reg_TetR-rel_C_sf"/>
</dbReference>
<gene>
    <name evidence="6" type="ORF">GCM10010468_50080</name>
</gene>
<evidence type="ECO:0000256" key="3">
    <source>
        <dbReference type="ARBA" id="ARBA00023163"/>
    </source>
</evidence>
<dbReference type="EMBL" id="BAAAUV010000013">
    <property type="protein sequence ID" value="GAA3223510.1"/>
    <property type="molecule type" value="Genomic_DNA"/>
</dbReference>
<keyword evidence="2 4" id="KW-0238">DNA-binding</keyword>
<dbReference type="InterPro" id="IPR011075">
    <property type="entry name" value="TetR_C"/>
</dbReference>
<sequence>MTPNPGRQAGRPRSAEKREAILAATLALLTAQGYVRTTLDQVAARAGVSKSTVHLRWKTKADLVSAALAAQRVGDHVAPLTGDARADLVTRLAAFATFLDDVRGMRLIGTCLAEEEHHPELLALMRERTVGPRRALFREALEQQPGLAADPEDVVSALIGSYFADYYAGRTTGDRNAWAVRVVDLLLGGALRR</sequence>
<dbReference type="Proteomes" id="UP001501237">
    <property type="component" value="Unassembled WGS sequence"/>
</dbReference>
<protein>
    <submittedName>
        <fullName evidence="6">TetR/AcrR family transcriptional regulator</fullName>
    </submittedName>
</protein>
<dbReference type="SUPFAM" id="SSF46689">
    <property type="entry name" value="Homeodomain-like"/>
    <property type="match status" value="1"/>
</dbReference>
<dbReference type="Gene3D" id="1.10.357.10">
    <property type="entry name" value="Tetracycline Repressor, domain 2"/>
    <property type="match status" value="1"/>
</dbReference>
<organism evidence="6 7">
    <name type="scientific">Actinocorallia longicatena</name>
    <dbReference type="NCBI Taxonomy" id="111803"/>
    <lineage>
        <taxon>Bacteria</taxon>
        <taxon>Bacillati</taxon>
        <taxon>Actinomycetota</taxon>
        <taxon>Actinomycetes</taxon>
        <taxon>Streptosporangiales</taxon>
        <taxon>Thermomonosporaceae</taxon>
        <taxon>Actinocorallia</taxon>
    </lineage>
</organism>
<evidence type="ECO:0000256" key="1">
    <source>
        <dbReference type="ARBA" id="ARBA00023015"/>
    </source>
</evidence>
<name>A0ABP6QE57_9ACTN</name>
<dbReference type="PRINTS" id="PR00455">
    <property type="entry name" value="HTHTETR"/>
</dbReference>
<keyword evidence="7" id="KW-1185">Reference proteome</keyword>
<dbReference type="SUPFAM" id="SSF48498">
    <property type="entry name" value="Tetracyclin repressor-like, C-terminal domain"/>
    <property type="match status" value="1"/>
</dbReference>
<evidence type="ECO:0000313" key="7">
    <source>
        <dbReference type="Proteomes" id="UP001501237"/>
    </source>
</evidence>
<dbReference type="PANTHER" id="PTHR30055">
    <property type="entry name" value="HTH-TYPE TRANSCRIPTIONAL REGULATOR RUTR"/>
    <property type="match status" value="1"/>
</dbReference>
<evidence type="ECO:0000256" key="2">
    <source>
        <dbReference type="ARBA" id="ARBA00023125"/>
    </source>
</evidence>
<dbReference type="InterPro" id="IPR050109">
    <property type="entry name" value="HTH-type_TetR-like_transc_reg"/>
</dbReference>
<keyword evidence="1" id="KW-0805">Transcription regulation</keyword>
<dbReference type="Pfam" id="PF00440">
    <property type="entry name" value="TetR_N"/>
    <property type="match status" value="1"/>
</dbReference>
<dbReference type="Pfam" id="PF16859">
    <property type="entry name" value="TetR_C_11"/>
    <property type="match status" value="1"/>
</dbReference>
<feature type="domain" description="HTH tetR-type" evidence="5">
    <location>
        <begin position="15"/>
        <end position="75"/>
    </location>
</feature>
<reference evidence="7" key="1">
    <citation type="journal article" date="2019" name="Int. J. Syst. Evol. Microbiol.">
        <title>The Global Catalogue of Microorganisms (GCM) 10K type strain sequencing project: providing services to taxonomists for standard genome sequencing and annotation.</title>
        <authorList>
            <consortium name="The Broad Institute Genomics Platform"/>
            <consortium name="The Broad Institute Genome Sequencing Center for Infectious Disease"/>
            <person name="Wu L."/>
            <person name="Ma J."/>
        </authorList>
    </citation>
    <scope>NUCLEOTIDE SEQUENCE [LARGE SCALE GENOMIC DNA]</scope>
    <source>
        <strain evidence="7">JCM 9377</strain>
    </source>
</reference>
<accession>A0ABP6QE57</accession>
<dbReference type="InterPro" id="IPR001647">
    <property type="entry name" value="HTH_TetR"/>
</dbReference>